<accession>A0A0D8J5D2</accession>
<dbReference type="RefSeq" id="WP_045032953.1">
    <property type="nucleotide sequence ID" value="NZ_JRHC01000006.1"/>
</dbReference>
<dbReference type="PANTHER" id="PTHR12126">
    <property type="entry name" value="NADH-UBIQUINONE OXIDOREDUCTASE 39 KDA SUBUNIT-RELATED"/>
    <property type="match status" value="1"/>
</dbReference>
<evidence type="ECO:0000313" key="3">
    <source>
        <dbReference type="Proteomes" id="UP000032544"/>
    </source>
</evidence>
<proteinExistence type="predicted"/>
<dbReference type="AlphaFoldDB" id="A0A0D8J5D2"/>
<dbReference type="SUPFAM" id="SSF51735">
    <property type="entry name" value="NAD(P)-binding Rossmann-fold domains"/>
    <property type="match status" value="1"/>
</dbReference>
<dbReference type="OrthoDB" id="9803892at2"/>
<dbReference type="STRING" id="1544798.LH29_20470"/>
<keyword evidence="3" id="KW-1185">Reference proteome</keyword>
<dbReference type="EMBL" id="JRHC01000006">
    <property type="protein sequence ID" value="KJF42180.1"/>
    <property type="molecule type" value="Genomic_DNA"/>
</dbReference>
<dbReference type="PANTHER" id="PTHR12126:SF11">
    <property type="entry name" value="NADH DEHYDROGENASE [UBIQUINONE] 1 ALPHA SUBCOMPLEX SUBUNIT 9, MITOCHONDRIAL"/>
    <property type="match status" value="1"/>
</dbReference>
<dbReference type="PATRIC" id="fig|1544798.3.peg.4270"/>
<dbReference type="InterPro" id="IPR016040">
    <property type="entry name" value="NAD(P)-bd_dom"/>
</dbReference>
<dbReference type="InterPro" id="IPR036291">
    <property type="entry name" value="NAD(P)-bd_dom_sf"/>
</dbReference>
<organism evidence="2 3">
    <name type="scientific">Draconibacterium sediminis</name>
    <dbReference type="NCBI Taxonomy" id="1544798"/>
    <lineage>
        <taxon>Bacteria</taxon>
        <taxon>Pseudomonadati</taxon>
        <taxon>Bacteroidota</taxon>
        <taxon>Bacteroidia</taxon>
        <taxon>Marinilabiliales</taxon>
        <taxon>Prolixibacteraceae</taxon>
        <taxon>Draconibacterium</taxon>
    </lineage>
</organism>
<gene>
    <name evidence="2" type="ORF">LH29_20470</name>
</gene>
<reference evidence="2 3" key="1">
    <citation type="submission" date="2014-09" db="EMBL/GenBank/DDBJ databases">
        <title>Draft Genome Sequence of Draconibacterium sp. JN14CK-3.</title>
        <authorList>
            <person name="Dong C."/>
            <person name="Lai Q."/>
            <person name="Shao Z."/>
        </authorList>
    </citation>
    <scope>NUCLEOTIDE SEQUENCE [LARGE SCALE GENOMIC DNA]</scope>
    <source>
        <strain evidence="2 3">JN14CK-3</strain>
    </source>
</reference>
<dbReference type="Proteomes" id="UP000032544">
    <property type="component" value="Unassembled WGS sequence"/>
</dbReference>
<feature type="domain" description="NAD(P)-binding" evidence="1">
    <location>
        <begin position="10"/>
        <end position="193"/>
    </location>
</feature>
<name>A0A0D8J5D2_9BACT</name>
<sequence>MKAKNIVLAGATGYLGRYIAEELTAREYNTCLIVRNKEKAGFDQDKFDVIEAEVTNPMSIIECMPNADVVISTVGITKQKDGLTYMDVDYRANLNLLEEAIESGVKKFIYVSAFNADKLTHLKMCEAKEMFVKKLKESGIGYCIVRPNGFFSDMSEFLKMAKKGKAELFGDGNFKMNPIHGADLAKICVDAIETNEIEIEAGGPEILTHNEIVNMAFDTLGKKPKISYMPEWMRKTILWFARTFTSQKTYGPMEFFFTVLAMDMVAPWYGDHKLKNFFEGIKTENN</sequence>
<protein>
    <submittedName>
        <fullName evidence="2">NAD-dependent dehydratase</fullName>
    </submittedName>
</protein>
<dbReference type="GO" id="GO:0044877">
    <property type="term" value="F:protein-containing complex binding"/>
    <property type="evidence" value="ECO:0007669"/>
    <property type="project" value="TreeGrafter"/>
</dbReference>
<comment type="caution">
    <text evidence="2">The sequence shown here is derived from an EMBL/GenBank/DDBJ whole genome shotgun (WGS) entry which is preliminary data.</text>
</comment>
<evidence type="ECO:0000313" key="2">
    <source>
        <dbReference type="EMBL" id="KJF42180.1"/>
    </source>
</evidence>
<dbReference type="Pfam" id="PF13460">
    <property type="entry name" value="NAD_binding_10"/>
    <property type="match status" value="1"/>
</dbReference>
<dbReference type="InterPro" id="IPR051207">
    <property type="entry name" value="ComplexI_NDUFA9_subunit"/>
</dbReference>
<evidence type="ECO:0000259" key="1">
    <source>
        <dbReference type="Pfam" id="PF13460"/>
    </source>
</evidence>
<dbReference type="Gene3D" id="3.40.50.720">
    <property type="entry name" value="NAD(P)-binding Rossmann-like Domain"/>
    <property type="match status" value="1"/>
</dbReference>
<dbReference type="CDD" id="cd05243">
    <property type="entry name" value="SDR_a5"/>
    <property type="match status" value="1"/>
</dbReference>